<sequence>MRFTDLIRLGKQPLPADPRNPGSVPEGYGQESGQQTESDGGPSPVDLAALTLGDGETAWETHTYYNLWAKAYETVREDPGHQGLLDDFEKYIRDGKDASLGGAGEGEAQNFSDAKRLEAIQKAAKEKLDELPRTRLSLSIAGKSIAVRTAVQKTIRAVAAFKDVISSAISAQPFAALAWAGVMAILPFLENGLQQDDDAADGLNNIIFLLVRYQDGNQTWLLLELKCAGNTLFDSAEVVCGTETQCLEGTRVSILNDIQDWVDDPAAEPIYWLHGMAGTGKTSVALTVANALNHQQPFAGSGRSPPHGAFLGASFFFKQGDATRNSTKMFFTTIARRLAQELPDLKVHIANSVKEDLEIGSKDPFKQFQNLILNPLSLLDQETLLSIRLVVTVDALDECIYQTDVEQLLSMLVAIQSLHRVQLRMFITSRPDDYIVRSFEELPSSLYRSSVLDKVPYPACETNQEDDITRYLTHTLTGIVKKRKVPPDWIDQNGIAKLGQKSDGLFIYAATACRFLDAEEFSDPDSRQELLDVIFDNLVDRGAPQEKADEIYLKVLSFRHLENARVTTRRRFFASITKILGFIAVFCEPVSTSSLADFLLLQRPELDEKLRRLHSVIAIPREGNLPITLVHLSFRDFLLKRGALAGTSFPG</sequence>
<accession>A0AAN6QJF3</accession>
<evidence type="ECO:0000256" key="2">
    <source>
        <dbReference type="SAM" id="MobiDB-lite"/>
    </source>
</evidence>
<dbReference type="Pfam" id="PF24883">
    <property type="entry name" value="NPHP3_N"/>
    <property type="match status" value="1"/>
</dbReference>
<dbReference type="Proteomes" id="UP001302812">
    <property type="component" value="Unassembled WGS sequence"/>
</dbReference>
<name>A0AAN6QJF3_9PEZI</name>
<reference evidence="5" key="2">
    <citation type="submission" date="2023-05" db="EMBL/GenBank/DDBJ databases">
        <authorList>
            <consortium name="Lawrence Berkeley National Laboratory"/>
            <person name="Steindorff A."/>
            <person name="Hensen N."/>
            <person name="Bonometti L."/>
            <person name="Westerberg I."/>
            <person name="Brannstrom I.O."/>
            <person name="Guillou S."/>
            <person name="Cros-Aarteil S."/>
            <person name="Calhoun S."/>
            <person name="Haridas S."/>
            <person name="Kuo A."/>
            <person name="Mondo S."/>
            <person name="Pangilinan J."/>
            <person name="Riley R."/>
            <person name="Labutti K."/>
            <person name="Andreopoulos B."/>
            <person name="Lipzen A."/>
            <person name="Chen C."/>
            <person name="Yanf M."/>
            <person name="Daum C."/>
            <person name="Ng V."/>
            <person name="Clum A."/>
            <person name="Ohm R."/>
            <person name="Martin F."/>
            <person name="Silar P."/>
            <person name="Natvig D."/>
            <person name="Lalanne C."/>
            <person name="Gautier V."/>
            <person name="Ament-Velasquez S.L."/>
            <person name="Kruys A."/>
            <person name="Hutchinson M.I."/>
            <person name="Powell A.J."/>
            <person name="Barry K."/>
            <person name="Miller A.N."/>
            <person name="Grigoriev I.V."/>
            <person name="Debuchy R."/>
            <person name="Gladieux P."/>
            <person name="Thoren M.H."/>
            <person name="Johannesson H."/>
        </authorList>
    </citation>
    <scope>NUCLEOTIDE SEQUENCE</scope>
    <source>
        <strain evidence="5">CBS 508.74</strain>
    </source>
</reference>
<dbReference type="RefSeq" id="XP_064666820.1">
    <property type="nucleotide sequence ID" value="XM_064813830.1"/>
</dbReference>
<dbReference type="Pfam" id="PF17100">
    <property type="entry name" value="NACHT_N"/>
    <property type="match status" value="1"/>
</dbReference>
<organism evidence="5 6">
    <name type="scientific">Canariomyces notabilis</name>
    <dbReference type="NCBI Taxonomy" id="2074819"/>
    <lineage>
        <taxon>Eukaryota</taxon>
        <taxon>Fungi</taxon>
        <taxon>Dikarya</taxon>
        <taxon>Ascomycota</taxon>
        <taxon>Pezizomycotina</taxon>
        <taxon>Sordariomycetes</taxon>
        <taxon>Sordariomycetidae</taxon>
        <taxon>Sordariales</taxon>
        <taxon>Chaetomiaceae</taxon>
        <taxon>Canariomyces</taxon>
    </lineage>
</organism>
<dbReference type="InterPro" id="IPR031359">
    <property type="entry name" value="NACHT_N"/>
</dbReference>
<evidence type="ECO:0000256" key="1">
    <source>
        <dbReference type="ARBA" id="ARBA00022737"/>
    </source>
</evidence>
<evidence type="ECO:0000259" key="4">
    <source>
        <dbReference type="Pfam" id="PF24883"/>
    </source>
</evidence>
<feature type="region of interest" description="Disordered" evidence="2">
    <location>
        <begin position="1"/>
        <end position="49"/>
    </location>
</feature>
<evidence type="ECO:0000313" key="5">
    <source>
        <dbReference type="EMBL" id="KAK4109250.1"/>
    </source>
</evidence>
<reference evidence="5" key="1">
    <citation type="journal article" date="2023" name="Mol. Phylogenet. Evol.">
        <title>Genome-scale phylogeny and comparative genomics of the fungal order Sordariales.</title>
        <authorList>
            <person name="Hensen N."/>
            <person name="Bonometti L."/>
            <person name="Westerberg I."/>
            <person name="Brannstrom I.O."/>
            <person name="Guillou S."/>
            <person name="Cros-Aarteil S."/>
            <person name="Calhoun S."/>
            <person name="Haridas S."/>
            <person name="Kuo A."/>
            <person name="Mondo S."/>
            <person name="Pangilinan J."/>
            <person name="Riley R."/>
            <person name="LaButti K."/>
            <person name="Andreopoulos B."/>
            <person name="Lipzen A."/>
            <person name="Chen C."/>
            <person name="Yan M."/>
            <person name="Daum C."/>
            <person name="Ng V."/>
            <person name="Clum A."/>
            <person name="Steindorff A."/>
            <person name="Ohm R.A."/>
            <person name="Martin F."/>
            <person name="Silar P."/>
            <person name="Natvig D.O."/>
            <person name="Lalanne C."/>
            <person name="Gautier V."/>
            <person name="Ament-Velasquez S.L."/>
            <person name="Kruys A."/>
            <person name="Hutchinson M.I."/>
            <person name="Powell A.J."/>
            <person name="Barry K."/>
            <person name="Miller A.N."/>
            <person name="Grigoriev I.V."/>
            <person name="Debuchy R."/>
            <person name="Gladieux P."/>
            <person name="Hiltunen Thoren M."/>
            <person name="Johannesson H."/>
        </authorList>
    </citation>
    <scope>NUCLEOTIDE SEQUENCE</scope>
    <source>
        <strain evidence="5">CBS 508.74</strain>
    </source>
</reference>
<dbReference type="InterPro" id="IPR027417">
    <property type="entry name" value="P-loop_NTPase"/>
</dbReference>
<keyword evidence="1" id="KW-0677">Repeat</keyword>
<dbReference type="Gene3D" id="3.40.50.300">
    <property type="entry name" value="P-loop containing nucleotide triphosphate hydrolases"/>
    <property type="match status" value="1"/>
</dbReference>
<dbReference type="PANTHER" id="PTHR10039">
    <property type="entry name" value="AMELOGENIN"/>
    <property type="match status" value="1"/>
</dbReference>
<comment type="caution">
    <text evidence="5">The sequence shown here is derived from an EMBL/GenBank/DDBJ whole genome shotgun (WGS) entry which is preliminary data.</text>
</comment>
<dbReference type="EMBL" id="MU853357">
    <property type="protein sequence ID" value="KAK4109250.1"/>
    <property type="molecule type" value="Genomic_DNA"/>
</dbReference>
<evidence type="ECO:0000313" key="6">
    <source>
        <dbReference type="Proteomes" id="UP001302812"/>
    </source>
</evidence>
<evidence type="ECO:0008006" key="7">
    <source>
        <dbReference type="Google" id="ProtNLM"/>
    </source>
</evidence>
<gene>
    <name evidence="5" type="ORF">N656DRAFT_771114</name>
</gene>
<feature type="domain" description="Nephrocystin 3-like N-terminal" evidence="4">
    <location>
        <begin position="257"/>
        <end position="430"/>
    </location>
</feature>
<dbReference type="InterPro" id="IPR056884">
    <property type="entry name" value="NPHP3-like_N"/>
</dbReference>
<keyword evidence="6" id="KW-1185">Reference proteome</keyword>
<proteinExistence type="predicted"/>
<evidence type="ECO:0000259" key="3">
    <source>
        <dbReference type="Pfam" id="PF17100"/>
    </source>
</evidence>
<dbReference type="PANTHER" id="PTHR10039:SF14">
    <property type="entry name" value="NACHT DOMAIN-CONTAINING PROTEIN"/>
    <property type="match status" value="1"/>
</dbReference>
<feature type="domain" description="NWD NACHT-NTPase N-terminal" evidence="3">
    <location>
        <begin position="66"/>
        <end position="207"/>
    </location>
</feature>
<dbReference type="AlphaFoldDB" id="A0AAN6QJF3"/>
<dbReference type="GeneID" id="89937955"/>
<protein>
    <recommendedName>
        <fullName evidence="7">NACHT domain-containing protein</fullName>
    </recommendedName>
</protein>
<dbReference type="SUPFAM" id="SSF52540">
    <property type="entry name" value="P-loop containing nucleoside triphosphate hydrolases"/>
    <property type="match status" value="1"/>
</dbReference>